<name>A0A8S1EUS3_9PELO</name>
<dbReference type="OrthoDB" id="5875968at2759"/>
<sequence>MGNLNIKAVKQPQNEQQRKDSNNSTPPKQQKNANDRKFKLPADTKTKVDPFAANYDTLRMMPDVDWEKKKTSTNTH</sequence>
<evidence type="ECO:0000313" key="2">
    <source>
        <dbReference type="EMBL" id="CAB3403906.1"/>
    </source>
</evidence>
<reference evidence="2 3" key="1">
    <citation type="submission" date="2020-04" db="EMBL/GenBank/DDBJ databases">
        <authorList>
            <person name="Laetsch R D."/>
            <person name="Stevens L."/>
            <person name="Kumar S."/>
            <person name="Blaxter L. M."/>
        </authorList>
    </citation>
    <scope>NUCLEOTIDE SEQUENCE [LARGE SCALE GENOMIC DNA]</scope>
</reference>
<gene>
    <name evidence="2" type="ORF">CBOVIS_LOCUS6312</name>
</gene>
<feature type="compositionally biased region" description="Polar residues" evidence="1">
    <location>
        <begin position="22"/>
        <end position="32"/>
    </location>
</feature>
<comment type="caution">
    <text evidence="2">The sequence shown here is derived from an EMBL/GenBank/DDBJ whole genome shotgun (WGS) entry which is preliminary data.</text>
</comment>
<feature type="compositionally biased region" description="Basic and acidic residues" evidence="1">
    <location>
        <begin position="33"/>
        <end position="45"/>
    </location>
</feature>
<dbReference type="AlphaFoldDB" id="A0A8S1EUS3"/>
<keyword evidence="3" id="KW-1185">Reference proteome</keyword>
<evidence type="ECO:0000313" key="3">
    <source>
        <dbReference type="Proteomes" id="UP000494206"/>
    </source>
</evidence>
<dbReference type="EMBL" id="CADEPM010000004">
    <property type="protein sequence ID" value="CAB3403906.1"/>
    <property type="molecule type" value="Genomic_DNA"/>
</dbReference>
<accession>A0A8S1EUS3</accession>
<evidence type="ECO:0000256" key="1">
    <source>
        <dbReference type="SAM" id="MobiDB-lite"/>
    </source>
</evidence>
<proteinExistence type="predicted"/>
<dbReference type="Proteomes" id="UP000494206">
    <property type="component" value="Unassembled WGS sequence"/>
</dbReference>
<protein>
    <submittedName>
        <fullName evidence="2">Uncharacterized protein</fullName>
    </submittedName>
</protein>
<feature type="region of interest" description="Disordered" evidence="1">
    <location>
        <begin position="1"/>
        <end position="45"/>
    </location>
</feature>
<organism evidence="2 3">
    <name type="scientific">Caenorhabditis bovis</name>
    <dbReference type="NCBI Taxonomy" id="2654633"/>
    <lineage>
        <taxon>Eukaryota</taxon>
        <taxon>Metazoa</taxon>
        <taxon>Ecdysozoa</taxon>
        <taxon>Nematoda</taxon>
        <taxon>Chromadorea</taxon>
        <taxon>Rhabditida</taxon>
        <taxon>Rhabditina</taxon>
        <taxon>Rhabditomorpha</taxon>
        <taxon>Rhabditoidea</taxon>
        <taxon>Rhabditidae</taxon>
        <taxon>Peloderinae</taxon>
        <taxon>Caenorhabditis</taxon>
    </lineage>
</organism>